<keyword evidence="2" id="KW-1185">Reference proteome</keyword>
<dbReference type="RefSeq" id="WP_179922730.1">
    <property type="nucleotide sequence ID" value="NZ_CP058909.1"/>
</dbReference>
<name>A0A7D5PBH3_9EURY</name>
<organism evidence="1 2">
    <name type="scientific">Halosimplex pelagicum</name>
    <dbReference type="NCBI Taxonomy" id="869886"/>
    <lineage>
        <taxon>Archaea</taxon>
        <taxon>Methanobacteriati</taxon>
        <taxon>Methanobacteriota</taxon>
        <taxon>Stenosarchaea group</taxon>
        <taxon>Halobacteria</taxon>
        <taxon>Halobacteriales</taxon>
        <taxon>Haloarculaceae</taxon>
        <taxon>Halosimplex</taxon>
    </lineage>
</organism>
<dbReference type="SUPFAM" id="SSF53335">
    <property type="entry name" value="S-adenosyl-L-methionine-dependent methyltransferases"/>
    <property type="match status" value="1"/>
</dbReference>
<evidence type="ECO:0000313" key="1">
    <source>
        <dbReference type="EMBL" id="QLH82262.1"/>
    </source>
</evidence>
<evidence type="ECO:0000313" key="2">
    <source>
        <dbReference type="Proteomes" id="UP000509346"/>
    </source>
</evidence>
<dbReference type="GeneID" id="56083294"/>
<protein>
    <submittedName>
        <fullName evidence="1">Uncharacterized protein</fullName>
    </submittedName>
</protein>
<dbReference type="EMBL" id="CP058909">
    <property type="protein sequence ID" value="QLH82262.1"/>
    <property type="molecule type" value="Genomic_DNA"/>
</dbReference>
<sequence length="329" mass="36825">MATTHHQSAEHEFKGTWRWPEQFEAWVESLVADADGPVANICAGLSPLGDIRVDLNTPTELVASLQADSGTNLERARTYLQDHISGTPPIDVISSLYSASDPTSHPAADYIETDEDTVRVDILDSRLPFDDDTFSWTLADPPWKSVSQADRERLFSELVRITEPGGRILHNAFWVPTGDHPATLDKLVPRQDTERWSVGTPKVSWVGIYTVHDSIHTARHLSRTLPSREFEPEPPTFDDAVRAHVDFELRHQWGVSPENYDLDVVDPTEESKCCPQCGCSSLSPLPEREGGAAEAGSLYECEQCQFRPYEQELVPKEERSTTPPQNHTL</sequence>
<reference evidence="1 2" key="1">
    <citation type="submission" date="2020-07" db="EMBL/GenBank/DDBJ databases">
        <title>Halosimplex litoreum sp. nov. and Halosimplex rubrum sp. nov., isolated from different salt environments.</title>
        <authorList>
            <person name="Cui H."/>
        </authorList>
    </citation>
    <scope>NUCLEOTIDE SEQUENCE [LARGE SCALE GENOMIC DNA]</scope>
    <source>
        <strain evidence="1 2">R2</strain>
    </source>
</reference>
<dbReference type="InterPro" id="IPR029063">
    <property type="entry name" value="SAM-dependent_MTases_sf"/>
</dbReference>
<proteinExistence type="predicted"/>
<dbReference type="OrthoDB" id="8915at2157"/>
<gene>
    <name evidence="1" type="ORF">HZS54_11855</name>
</gene>
<dbReference type="Proteomes" id="UP000509346">
    <property type="component" value="Chromosome"/>
</dbReference>
<accession>A0A7D5PBH3</accession>
<dbReference type="KEGG" id="hpel:HZS54_11855"/>
<dbReference type="AlphaFoldDB" id="A0A7D5PBH3"/>